<sequence length="102" mass="11492">MFQLLIAFILFTTALGGTACPAKGKMYPCTCINIQASKTRMYTLVNCHRLHNSESLNAILPALRSMQIDQFHLFDSFLASSRAWRCREKGSYANELVDVSQD</sequence>
<organism evidence="2 3">
    <name type="scientific">Caerostris extrusa</name>
    <name type="common">Bark spider</name>
    <name type="synonym">Caerostris bankana</name>
    <dbReference type="NCBI Taxonomy" id="172846"/>
    <lineage>
        <taxon>Eukaryota</taxon>
        <taxon>Metazoa</taxon>
        <taxon>Ecdysozoa</taxon>
        <taxon>Arthropoda</taxon>
        <taxon>Chelicerata</taxon>
        <taxon>Arachnida</taxon>
        <taxon>Araneae</taxon>
        <taxon>Araneomorphae</taxon>
        <taxon>Entelegynae</taxon>
        <taxon>Araneoidea</taxon>
        <taxon>Araneidae</taxon>
        <taxon>Caerostris</taxon>
    </lineage>
</organism>
<evidence type="ECO:0000313" key="2">
    <source>
        <dbReference type="EMBL" id="GIY55546.1"/>
    </source>
</evidence>
<feature type="chain" id="PRO_5043697095" evidence="1">
    <location>
        <begin position="17"/>
        <end position="102"/>
    </location>
</feature>
<dbReference type="EMBL" id="BPLR01012651">
    <property type="protein sequence ID" value="GIY55546.1"/>
    <property type="molecule type" value="Genomic_DNA"/>
</dbReference>
<keyword evidence="1" id="KW-0732">Signal</keyword>
<dbReference type="Proteomes" id="UP001054945">
    <property type="component" value="Unassembled WGS sequence"/>
</dbReference>
<reference evidence="2 3" key="1">
    <citation type="submission" date="2021-06" db="EMBL/GenBank/DDBJ databases">
        <title>Caerostris extrusa draft genome.</title>
        <authorList>
            <person name="Kono N."/>
            <person name="Arakawa K."/>
        </authorList>
    </citation>
    <scope>NUCLEOTIDE SEQUENCE [LARGE SCALE GENOMIC DNA]</scope>
</reference>
<accession>A0AAV4UCV8</accession>
<keyword evidence="3" id="KW-1185">Reference proteome</keyword>
<protein>
    <submittedName>
        <fullName evidence="2">Uncharacterized protein</fullName>
    </submittedName>
</protein>
<evidence type="ECO:0000256" key="1">
    <source>
        <dbReference type="SAM" id="SignalP"/>
    </source>
</evidence>
<comment type="caution">
    <text evidence="2">The sequence shown here is derived from an EMBL/GenBank/DDBJ whole genome shotgun (WGS) entry which is preliminary data.</text>
</comment>
<feature type="signal peptide" evidence="1">
    <location>
        <begin position="1"/>
        <end position="16"/>
    </location>
</feature>
<gene>
    <name evidence="2" type="ORF">CEXT_15941</name>
</gene>
<name>A0AAV4UCV8_CAEEX</name>
<proteinExistence type="predicted"/>
<dbReference type="AlphaFoldDB" id="A0AAV4UCV8"/>
<evidence type="ECO:0000313" key="3">
    <source>
        <dbReference type="Proteomes" id="UP001054945"/>
    </source>
</evidence>